<accession>J3P6Z4</accession>
<feature type="region of interest" description="Disordered" evidence="1">
    <location>
        <begin position="1"/>
        <end position="23"/>
    </location>
</feature>
<evidence type="ECO:0000256" key="1">
    <source>
        <dbReference type="SAM" id="MobiDB-lite"/>
    </source>
</evidence>
<organism evidence="2">
    <name type="scientific">Gaeumannomyces tritici (strain R3-111a-1)</name>
    <name type="common">Wheat and barley take-all root rot fungus</name>
    <name type="synonym">Gaeumannomyces graminis var. tritici</name>
    <dbReference type="NCBI Taxonomy" id="644352"/>
    <lineage>
        <taxon>Eukaryota</taxon>
        <taxon>Fungi</taxon>
        <taxon>Dikarya</taxon>
        <taxon>Ascomycota</taxon>
        <taxon>Pezizomycotina</taxon>
        <taxon>Sordariomycetes</taxon>
        <taxon>Sordariomycetidae</taxon>
        <taxon>Magnaporthales</taxon>
        <taxon>Magnaporthaceae</taxon>
        <taxon>Gaeumannomyces</taxon>
    </lineage>
</organism>
<reference evidence="2" key="2">
    <citation type="submission" date="2010-07" db="EMBL/GenBank/DDBJ databases">
        <authorList>
            <consortium name="The Broad Institute Genome Sequencing Platform"/>
            <consortium name="Broad Institute Genome Sequencing Center for Infectious Disease"/>
            <person name="Ma L.-J."/>
            <person name="Dead R."/>
            <person name="Young S."/>
            <person name="Zeng Q."/>
            <person name="Koehrsen M."/>
            <person name="Alvarado L."/>
            <person name="Berlin A."/>
            <person name="Chapman S.B."/>
            <person name="Chen Z."/>
            <person name="Freedman E."/>
            <person name="Gellesch M."/>
            <person name="Goldberg J."/>
            <person name="Griggs A."/>
            <person name="Gujja S."/>
            <person name="Heilman E.R."/>
            <person name="Heiman D."/>
            <person name="Hepburn T."/>
            <person name="Howarth C."/>
            <person name="Jen D."/>
            <person name="Larson L."/>
            <person name="Mehta T."/>
            <person name="Neiman D."/>
            <person name="Pearson M."/>
            <person name="Roberts A."/>
            <person name="Saif S."/>
            <person name="Shea T."/>
            <person name="Shenoy N."/>
            <person name="Sisk P."/>
            <person name="Stolte C."/>
            <person name="Sykes S."/>
            <person name="Walk T."/>
            <person name="White J."/>
            <person name="Yandava C."/>
            <person name="Haas B."/>
            <person name="Nusbaum C."/>
            <person name="Birren B."/>
        </authorList>
    </citation>
    <scope>NUCLEOTIDE SEQUENCE</scope>
    <source>
        <strain evidence="2">R3-111a-1</strain>
    </source>
</reference>
<name>J3P6Z4_GAET3</name>
<protein>
    <submittedName>
        <fullName evidence="2 3">Uncharacterized protein</fullName>
    </submittedName>
</protein>
<evidence type="ECO:0000313" key="3">
    <source>
        <dbReference type="EnsemblFungi" id="EJT72425"/>
    </source>
</evidence>
<reference evidence="2" key="3">
    <citation type="submission" date="2010-09" db="EMBL/GenBank/DDBJ databases">
        <title>Annotation of Gaeumannomyces graminis var. tritici R3-111a-1.</title>
        <authorList>
            <consortium name="The Broad Institute Genome Sequencing Platform"/>
            <person name="Ma L.-J."/>
            <person name="Dead R."/>
            <person name="Young S.K."/>
            <person name="Zeng Q."/>
            <person name="Gargeya S."/>
            <person name="Fitzgerald M."/>
            <person name="Haas B."/>
            <person name="Abouelleil A."/>
            <person name="Alvarado L."/>
            <person name="Arachchi H.M."/>
            <person name="Berlin A."/>
            <person name="Brown A."/>
            <person name="Chapman S.B."/>
            <person name="Chen Z."/>
            <person name="Dunbar C."/>
            <person name="Freedman E."/>
            <person name="Gearin G."/>
            <person name="Gellesch M."/>
            <person name="Goldberg J."/>
            <person name="Griggs A."/>
            <person name="Gujja S."/>
            <person name="Heiman D."/>
            <person name="Howarth C."/>
            <person name="Larson L."/>
            <person name="Lui A."/>
            <person name="MacDonald P.J.P."/>
            <person name="Mehta T."/>
            <person name="Montmayeur A."/>
            <person name="Murphy C."/>
            <person name="Neiman D."/>
            <person name="Pearson M."/>
            <person name="Priest M."/>
            <person name="Roberts A."/>
            <person name="Saif S."/>
            <person name="Shea T."/>
            <person name="Shenoy N."/>
            <person name="Sisk P."/>
            <person name="Stolte C."/>
            <person name="Sykes S."/>
            <person name="Yandava C."/>
            <person name="Wortman J."/>
            <person name="Nusbaum C."/>
            <person name="Birren B."/>
        </authorList>
    </citation>
    <scope>NUCLEOTIDE SEQUENCE</scope>
    <source>
        <strain evidence="2">R3-111a-1</strain>
    </source>
</reference>
<sequence length="94" mass="9961">MAPVTRLPGLVSGHQGGNRVDRGPTGLVTDLFRVLVANKQFPSYDTSSACNAPQGMTRREHVAALKVPGRGCKYDYSPLSPGASSFGGRLCAER</sequence>
<evidence type="ECO:0000313" key="4">
    <source>
        <dbReference type="Proteomes" id="UP000006039"/>
    </source>
</evidence>
<reference evidence="4" key="1">
    <citation type="submission" date="2010-07" db="EMBL/GenBank/DDBJ databases">
        <title>The genome sequence of Gaeumannomyces graminis var. tritici strain R3-111a-1.</title>
        <authorList>
            <consortium name="The Broad Institute Genome Sequencing Platform"/>
            <person name="Ma L.-J."/>
            <person name="Dead R."/>
            <person name="Young S."/>
            <person name="Zeng Q."/>
            <person name="Koehrsen M."/>
            <person name="Alvarado L."/>
            <person name="Berlin A."/>
            <person name="Chapman S.B."/>
            <person name="Chen Z."/>
            <person name="Freedman E."/>
            <person name="Gellesch M."/>
            <person name="Goldberg J."/>
            <person name="Griggs A."/>
            <person name="Gujja S."/>
            <person name="Heilman E.R."/>
            <person name="Heiman D."/>
            <person name="Hepburn T."/>
            <person name="Howarth C."/>
            <person name="Jen D."/>
            <person name="Larson L."/>
            <person name="Mehta T."/>
            <person name="Neiman D."/>
            <person name="Pearson M."/>
            <person name="Roberts A."/>
            <person name="Saif S."/>
            <person name="Shea T."/>
            <person name="Shenoy N."/>
            <person name="Sisk P."/>
            <person name="Stolte C."/>
            <person name="Sykes S."/>
            <person name="Walk T."/>
            <person name="White J."/>
            <person name="Yandava C."/>
            <person name="Haas B."/>
            <person name="Nusbaum C."/>
            <person name="Birren B."/>
        </authorList>
    </citation>
    <scope>NUCLEOTIDE SEQUENCE [LARGE SCALE GENOMIC DNA]</scope>
    <source>
        <strain evidence="4">R3-111a-1</strain>
    </source>
</reference>
<gene>
    <name evidence="3" type="primary">20349749</name>
    <name evidence="2" type="ORF">GGTG_09291</name>
</gene>
<reference evidence="3" key="4">
    <citation type="journal article" date="2015" name="G3 (Bethesda)">
        <title>Genome sequences of three phytopathogenic species of the Magnaporthaceae family of fungi.</title>
        <authorList>
            <person name="Okagaki L.H."/>
            <person name="Nunes C.C."/>
            <person name="Sailsbery J."/>
            <person name="Clay B."/>
            <person name="Brown D."/>
            <person name="John T."/>
            <person name="Oh Y."/>
            <person name="Young N."/>
            <person name="Fitzgerald M."/>
            <person name="Haas B.J."/>
            <person name="Zeng Q."/>
            <person name="Young S."/>
            <person name="Adiconis X."/>
            <person name="Fan L."/>
            <person name="Levin J.Z."/>
            <person name="Mitchell T.K."/>
            <person name="Okubara P.A."/>
            <person name="Farman M.L."/>
            <person name="Kohn L.M."/>
            <person name="Birren B."/>
            <person name="Ma L.-J."/>
            <person name="Dean R.A."/>
        </authorList>
    </citation>
    <scope>NUCLEOTIDE SEQUENCE</scope>
    <source>
        <strain evidence="3">R3-111a-1</strain>
    </source>
</reference>
<evidence type="ECO:0000313" key="2">
    <source>
        <dbReference type="EMBL" id="EJT72425.1"/>
    </source>
</evidence>
<dbReference type="RefSeq" id="XP_009225399.1">
    <property type="nucleotide sequence ID" value="XM_009227135.1"/>
</dbReference>
<keyword evidence="4" id="KW-1185">Reference proteome</keyword>
<dbReference type="VEuPathDB" id="FungiDB:GGTG_09291"/>
<dbReference type="GeneID" id="20349749"/>
<dbReference type="EMBL" id="GL385399">
    <property type="protein sequence ID" value="EJT72425.1"/>
    <property type="molecule type" value="Genomic_DNA"/>
</dbReference>
<dbReference type="HOGENOM" id="CLU_2386292_0_0_1"/>
<reference evidence="3" key="5">
    <citation type="submission" date="2018-04" db="UniProtKB">
        <authorList>
            <consortium name="EnsemblFungi"/>
        </authorList>
    </citation>
    <scope>IDENTIFICATION</scope>
    <source>
        <strain evidence="3">R3-111a-1</strain>
    </source>
</reference>
<dbReference type="Proteomes" id="UP000006039">
    <property type="component" value="Unassembled WGS sequence"/>
</dbReference>
<dbReference type="EnsemblFungi" id="EJT72425">
    <property type="protein sequence ID" value="EJT72425"/>
    <property type="gene ID" value="GGTG_09291"/>
</dbReference>
<dbReference type="AlphaFoldDB" id="J3P6Z4"/>
<proteinExistence type="predicted"/>